<dbReference type="SUPFAM" id="SSF51569">
    <property type="entry name" value="Aldolase"/>
    <property type="match status" value="1"/>
</dbReference>
<comment type="catalytic activity">
    <reaction evidence="7">
        <text>pyruvate + acetyl-CoA + H2O = (3R)-citramalate + CoA + H(+)</text>
        <dbReference type="Rhea" id="RHEA:19045"/>
        <dbReference type="ChEBI" id="CHEBI:15361"/>
        <dbReference type="ChEBI" id="CHEBI:15377"/>
        <dbReference type="ChEBI" id="CHEBI:15378"/>
        <dbReference type="ChEBI" id="CHEBI:30934"/>
        <dbReference type="ChEBI" id="CHEBI:57287"/>
        <dbReference type="ChEBI" id="CHEBI:57288"/>
        <dbReference type="EC" id="2.3.3.21"/>
    </reaction>
</comment>
<dbReference type="AlphaFoldDB" id="A0A6B2M1G8"/>
<dbReference type="NCBIfam" id="TIGR00977">
    <property type="entry name" value="citramal_synth"/>
    <property type="match status" value="1"/>
</dbReference>
<evidence type="ECO:0000256" key="8">
    <source>
        <dbReference type="NCBIfam" id="TIGR00977"/>
    </source>
</evidence>
<evidence type="ECO:0000256" key="2">
    <source>
        <dbReference type="ARBA" id="ARBA00006154"/>
    </source>
</evidence>
<proteinExistence type="inferred from homology"/>
<protein>
    <recommendedName>
        <fullName evidence="8">Citramalate synthase</fullName>
        <ecNumber evidence="8">2.3.3.21</ecNumber>
    </recommendedName>
</protein>
<dbReference type="GO" id="GO:0009098">
    <property type="term" value="P:L-leucine biosynthetic process"/>
    <property type="evidence" value="ECO:0007669"/>
    <property type="project" value="InterPro"/>
</dbReference>
<dbReference type="GO" id="GO:0009097">
    <property type="term" value="P:isoleucine biosynthetic process"/>
    <property type="evidence" value="ECO:0007669"/>
    <property type="project" value="UniProtKB-UniRule"/>
</dbReference>
<dbReference type="InterPro" id="IPR002034">
    <property type="entry name" value="AIPM/Hcit_synth_CS"/>
</dbReference>
<dbReference type="PROSITE" id="PS00815">
    <property type="entry name" value="AIPM_HOMOCIT_SYNTH_1"/>
    <property type="match status" value="1"/>
</dbReference>
<dbReference type="GO" id="GO:0003852">
    <property type="term" value="F:2-isopropylmalate synthase activity"/>
    <property type="evidence" value="ECO:0007669"/>
    <property type="project" value="InterPro"/>
</dbReference>
<dbReference type="PROSITE" id="PS50991">
    <property type="entry name" value="PYR_CT"/>
    <property type="match status" value="1"/>
</dbReference>
<keyword evidence="6" id="KW-0100">Branched-chain amino acid biosynthesis</keyword>
<dbReference type="CDD" id="cd07941">
    <property type="entry name" value="DRE_TIM_LeuA3"/>
    <property type="match status" value="1"/>
</dbReference>
<evidence type="ECO:0000313" key="11">
    <source>
        <dbReference type="EMBL" id="NDV62563.1"/>
    </source>
</evidence>
<evidence type="ECO:0000256" key="3">
    <source>
        <dbReference type="ARBA" id="ARBA00022605"/>
    </source>
</evidence>
<dbReference type="InterPro" id="IPR054691">
    <property type="entry name" value="LeuA/HCS_post-cat"/>
</dbReference>
<dbReference type="InterPro" id="IPR005675">
    <property type="entry name" value="Citramal_synthase"/>
</dbReference>
<dbReference type="EMBL" id="JAAGNX010000002">
    <property type="protein sequence ID" value="NDV62563.1"/>
    <property type="molecule type" value="Genomic_DNA"/>
</dbReference>
<evidence type="ECO:0000256" key="9">
    <source>
        <dbReference type="RuleBase" id="RU003523"/>
    </source>
</evidence>
<keyword evidence="3" id="KW-0028">Amino-acid biosynthesis</keyword>
<evidence type="ECO:0000256" key="1">
    <source>
        <dbReference type="ARBA" id="ARBA00004743"/>
    </source>
</evidence>
<sequence length="526" mass="57968">MKDADSILIYDTTLRDGTQGEGISFSAEDKILVAEKLDSFGIDYIEGGWPGSNPRDMVFFDLAKKKTFKHAKITAFGSTRRANLKAEDDPQLATLLEAETPVVTIFGKTWLLHVTEVLRTTPEENLAMIEDSVRFLKEAGREVIYDAEHFFDGFKDNPEYALKTLKAAAKGGADWVVLCDTNGGSQVTWLQGVVKQAVEEVSPVPVGMHCHNDCGIGVALSLAGVEAGARMVQGTQNGYGERVGNANLTTVMPSLCFKLGYHFAAEQNLEKLSRLAHSIDKLANLVPDSKAPYIGRSAFAHKGGVHANAAQKVSRSYEHIEPELVGNRQRILLSDMAGGSSVAMKAGELGIEVDPKSSEMRSFIKRLKEREARGYEYENADASFQVLLSRHFHGTTDNFKLVSYRTISEVVRDNHENISEAVVKIRVEGEEDIKITVAESTGPVGALDHAMRLAFGAHFPELRNVQLIDYKVRILQTGLGTDSVVQVLMLSGDGEKTWWTCGANPNIIEASWQALRDSYRYKLLER</sequence>
<feature type="domain" description="Pyruvate carboxyltransferase" evidence="10">
    <location>
        <begin position="7"/>
        <end position="273"/>
    </location>
</feature>
<comment type="similarity">
    <text evidence="2 9">Belongs to the alpha-IPM synthase/homocitrate synthase family.</text>
</comment>
<dbReference type="Pfam" id="PF08502">
    <property type="entry name" value="LeuA_dimer"/>
    <property type="match status" value="1"/>
</dbReference>
<keyword evidence="4" id="KW-0412">Isoleucine biosynthesis</keyword>
<dbReference type="InterPro" id="IPR000891">
    <property type="entry name" value="PYR_CT"/>
</dbReference>
<dbReference type="PANTHER" id="PTHR43538:SF1">
    <property type="entry name" value="(R)-CITRAMALATE SYNTHASE"/>
    <property type="match status" value="1"/>
</dbReference>
<reference evidence="11 12" key="1">
    <citation type="submission" date="2020-02" db="EMBL/GenBank/DDBJ databases">
        <title>Albibacoteraceae fam. nov., the first described family within the subdivision 4 Verrucomicrobia.</title>
        <authorList>
            <person name="Xi F."/>
        </authorList>
    </citation>
    <scope>NUCLEOTIDE SEQUENCE [LARGE SCALE GENOMIC DNA]</scope>
    <source>
        <strain evidence="11 12">CK1056</strain>
    </source>
</reference>
<dbReference type="Gene3D" id="1.10.238.260">
    <property type="match status" value="1"/>
</dbReference>
<accession>A0A6B2M1G8</accession>
<evidence type="ECO:0000259" key="10">
    <source>
        <dbReference type="PROSITE" id="PS50991"/>
    </source>
</evidence>
<dbReference type="PROSITE" id="PS00816">
    <property type="entry name" value="AIPM_HOMOCIT_SYNTH_2"/>
    <property type="match status" value="1"/>
</dbReference>
<dbReference type="PANTHER" id="PTHR43538">
    <property type="entry name" value="ALPHA-IPM SYNTHASE/HOMOCITRATE SYNTHASE"/>
    <property type="match status" value="1"/>
</dbReference>
<evidence type="ECO:0000256" key="6">
    <source>
        <dbReference type="ARBA" id="ARBA00023304"/>
    </source>
</evidence>
<evidence type="ECO:0000256" key="4">
    <source>
        <dbReference type="ARBA" id="ARBA00022624"/>
    </source>
</evidence>
<dbReference type="Pfam" id="PF22617">
    <property type="entry name" value="HCS_D2"/>
    <property type="match status" value="1"/>
</dbReference>
<dbReference type="RefSeq" id="WP_163964636.1">
    <property type="nucleotide sequence ID" value="NZ_JAAGNX010000002.1"/>
</dbReference>
<dbReference type="Gene3D" id="3.30.160.270">
    <property type="match status" value="1"/>
</dbReference>
<dbReference type="InterPro" id="IPR013709">
    <property type="entry name" value="2-isopropylmalate_synth_dimer"/>
</dbReference>
<dbReference type="UniPathway" id="UPA00047">
    <property type="reaction ID" value="UER00066"/>
</dbReference>
<evidence type="ECO:0000256" key="5">
    <source>
        <dbReference type="ARBA" id="ARBA00022679"/>
    </source>
</evidence>
<dbReference type="Pfam" id="PF00682">
    <property type="entry name" value="HMGL-like"/>
    <property type="match status" value="1"/>
</dbReference>
<comment type="caution">
    <text evidence="11">The sequence shown here is derived from an EMBL/GenBank/DDBJ whole genome shotgun (WGS) entry which is preliminary data.</text>
</comment>
<gene>
    <name evidence="11" type="ORF">G0Q06_08880</name>
</gene>
<dbReference type="GO" id="GO:0043714">
    <property type="term" value="F:(R)-citramalate synthase activity"/>
    <property type="evidence" value="ECO:0007669"/>
    <property type="project" value="UniProtKB-UniRule"/>
</dbReference>
<keyword evidence="12" id="KW-1185">Reference proteome</keyword>
<dbReference type="EC" id="2.3.3.21" evidence="8"/>
<dbReference type="SMART" id="SM00917">
    <property type="entry name" value="LeuA_dimer"/>
    <property type="match status" value="1"/>
</dbReference>
<dbReference type="SUPFAM" id="SSF110921">
    <property type="entry name" value="2-isopropylmalate synthase LeuA, allosteric (dimerisation) domain"/>
    <property type="match status" value="1"/>
</dbReference>
<organism evidence="11 12">
    <name type="scientific">Oceanipulchritudo coccoides</name>
    <dbReference type="NCBI Taxonomy" id="2706888"/>
    <lineage>
        <taxon>Bacteria</taxon>
        <taxon>Pseudomonadati</taxon>
        <taxon>Verrucomicrobiota</taxon>
        <taxon>Opitutia</taxon>
        <taxon>Puniceicoccales</taxon>
        <taxon>Oceanipulchritudinaceae</taxon>
        <taxon>Oceanipulchritudo</taxon>
    </lineage>
</organism>
<evidence type="ECO:0000256" key="7">
    <source>
        <dbReference type="ARBA" id="ARBA00048263"/>
    </source>
</evidence>
<comment type="pathway">
    <text evidence="1">Amino-acid biosynthesis; L-isoleucine biosynthesis; 2-oxobutanoate from pyruvate: step 1/3.</text>
</comment>
<keyword evidence="5 9" id="KW-0808">Transferase</keyword>
<evidence type="ECO:0000313" key="12">
    <source>
        <dbReference type="Proteomes" id="UP000478417"/>
    </source>
</evidence>
<dbReference type="Gene3D" id="3.20.20.70">
    <property type="entry name" value="Aldolase class I"/>
    <property type="match status" value="1"/>
</dbReference>
<name>A0A6B2M1G8_9BACT</name>
<dbReference type="InterPro" id="IPR013785">
    <property type="entry name" value="Aldolase_TIM"/>
</dbReference>
<dbReference type="Proteomes" id="UP000478417">
    <property type="component" value="Unassembled WGS sequence"/>
</dbReference>
<dbReference type="InterPro" id="IPR036230">
    <property type="entry name" value="LeuA_allosteric_dom_sf"/>
</dbReference>